<reference evidence="2 3" key="1">
    <citation type="submission" date="2018-02" db="EMBL/GenBank/DDBJ databases">
        <authorList>
            <person name="Ng W.L."/>
            <person name="Stoner T.H."/>
            <person name="Russell D.A."/>
            <person name="Garlena R.A."/>
            <person name="Stoner T.H."/>
            <person name="Pope W.H."/>
            <person name="Jacobs-Sera D."/>
            <person name="Hatfull G.F."/>
        </authorList>
    </citation>
    <scope>NUCLEOTIDE SEQUENCE [LARGE SCALE GENOMIC DNA]</scope>
</reference>
<proteinExistence type="predicted"/>
<evidence type="ECO:0000313" key="2">
    <source>
        <dbReference type="EMBL" id="AVJ49086.1"/>
    </source>
</evidence>
<feature type="compositionally biased region" description="Acidic residues" evidence="1">
    <location>
        <begin position="9"/>
        <end position="21"/>
    </location>
</feature>
<dbReference type="EMBL" id="MG920059">
    <property type="protein sequence ID" value="AVJ49086.1"/>
    <property type="molecule type" value="Genomic_DNA"/>
</dbReference>
<feature type="region of interest" description="Disordered" evidence="1">
    <location>
        <begin position="1"/>
        <end position="21"/>
    </location>
</feature>
<gene>
    <name evidence="2" type="primary">81</name>
    <name evidence="2" type="ORF">PBI_BALOO_81</name>
</gene>
<sequence length="54" mass="5970">MSAPVDPFESPDDFELPEWDGGESMTLADFTVNRGEILCGTCHLVHRADRECDG</sequence>
<evidence type="ECO:0000313" key="3">
    <source>
        <dbReference type="Proteomes" id="UP000241655"/>
    </source>
</evidence>
<protein>
    <submittedName>
        <fullName evidence="2">Uncharacterized protein</fullName>
    </submittedName>
</protein>
<evidence type="ECO:0000256" key="1">
    <source>
        <dbReference type="SAM" id="MobiDB-lite"/>
    </source>
</evidence>
<organism evidence="2 3">
    <name type="scientific">Mycobacterium phage Baloo</name>
    <dbReference type="NCBI Taxonomy" id="2099645"/>
    <lineage>
        <taxon>Viruses</taxon>
        <taxon>Duplodnaviria</taxon>
        <taxon>Heunggongvirae</taxon>
        <taxon>Uroviricota</taxon>
        <taxon>Caudoviricetes</taxon>
        <taxon>Bclasvirinae</taxon>
        <taxon>Pipefishvirus</taxon>
        <taxon>Pipefishvirus athena</taxon>
    </lineage>
</organism>
<dbReference type="Proteomes" id="UP000241655">
    <property type="component" value="Segment"/>
</dbReference>
<accession>A0A2P1CCW8</accession>
<name>A0A2P1CCW8_9CAUD</name>